<reference evidence="2 3" key="1">
    <citation type="journal article" date="2019" name="Sci. Rep.">
        <title>Orb-weaving spider Araneus ventricosus genome elucidates the spidroin gene catalogue.</title>
        <authorList>
            <person name="Kono N."/>
            <person name="Nakamura H."/>
            <person name="Ohtoshi R."/>
            <person name="Moran D.A.P."/>
            <person name="Shinohara A."/>
            <person name="Yoshida Y."/>
            <person name="Fujiwara M."/>
            <person name="Mori M."/>
            <person name="Tomita M."/>
            <person name="Arakawa K."/>
        </authorList>
    </citation>
    <scope>NUCLEOTIDE SEQUENCE [LARGE SCALE GENOMIC DNA]</scope>
</reference>
<dbReference type="EMBL" id="BGPR01083732">
    <property type="protein sequence ID" value="GBL92618.1"/>
    <property type="molecule type" value="Genomic_DNA"/>
</dbReference>
<sequence length="148" mass="16940">MEFQPWQAVWLISIDFYSFSVLAFQNIQFACEVNGRLKSSGRTMMRRSTPPRKTFLVHAYSASLVTIHRSICEMHVSQFCVCVFTNNLSDRISNAGFLRERCAVQLPYNAIYSMNKAFSTLRCLVILTRLYVTYPTLTFVGVVQSATL</sequence>
<accession>A0A4Y2BKP2</accession>
<dbReference type="AlphaFoldDB" id="A0A4Y2BKP2"/>
<keyword evidence="3" id="KW-1185">Reference proteome</keyword>
<comment type="caution">
    <text evidence="2">The sequence shown here is derived from an EMBL/GenBank/DDBJ whole genome shotgun (WGS) entry which is preliminary data.</text>
</comment>
<keyword evidence="1" id="KW-0732">Signal</keyword>
<protein>
    <recommendedName>
        <fullName evidence="4">Secreted protein</fullName>
    </recommendedName>
</protein>
<feature type="chain" id="PRO_5021288569" description="Secreted protein" evidence="1">
    <location>
        <begin position="24"/>
        <end position="148"/>
    </location>
</feature>
<evidence type="ECO:0000313" key="2">
    <source>
        <dbReference type="EMBL" id="GBL92618.1"/>
    </source>
</evidence>
<gene>
    <name evidence="2" type="ORF">AVEN_150937_1</name>
</gene>
<evidence type="ECO:0000256" key="1">
    <source>
        <dbReference type="SAM" id="SignalP"/>
    </source>
</evidence>
<organism evidence="2 3">
    <name type="scientific">Araneus ventricosus</name>
    <name type="common">Orbweaver spider</name>
    <name type="synonym">Epeira ventricosa</name>
    <dbReference type="NCBI Taxonomy" id="182803"/>
    <lineage>
        <taxon>Eukaryota</taxon>
        <taxon>Metazoa</taxon>
        <taxon>Ecdysozoa</taxon>
        <taxon>Arthropoda</taxon>
        <taxon>Chelicerata</taxon>
        <taxon>Arachnida</taxon>
        <taxon>Araneae</taxon>
        <taxon>Araneomorphae</taxon>
        <taxon>Entelegynae</taxon>
        <taxon>Araneoidea</taxon>
        <taxon>Araneidae</taxon>
        <taxon>Araneus</taxon>
    </lineage>
</organism>
<name>A0A4Y2BKP2_ARAVE</name>
<evidence type="ECO:0008006" key="4">
    <source>
        <dbReference type="Google" id="ProtNLM"/>
    </source>
</evidence>
<feature type="signal peptide" evidence="1">
    <location>
        <begin position="1"/>
        <end position="23"/>
    </location>
</feature>
<dbReference type="Proteomes" id="UP000499080">
    <property type="component" value="Unassembled WGS sequence"/>
</dbReference>
<evidence type="ECO:0000313" key="3">
    <source>
        <dbReference type="Proteomes" id="UP000499080"/>
    </source>
</evidence>
<proteinExistence type="predicted"/>